<gene>
    <name evidence="2" type="ORF">DUE52_28920</name>
</gene>
<proteinExistence type="predicted"/>
<organism evidence="2 3">
    <name type="scientific">Larkinella punicea</name>
    <dbReference type="NCBI Taxonomy" id="2315727"/>
    <lineage>
        <taxon>Bacteria</taxon>
        <taxon>Pseudomonadati</taxon>
        <taxon>Bacteroidota</taxon>
        <taxon>Cytophagia</taxon>
        <taxon>Cytophagales</taxon>
        <taxon>Spirosomataceae</taxon>
        <taxon>Larkinella</taxon>
    </lineage>
</organism>
<comment type="caution">
    <text evidence="2">The sequence shown here is derived from an EMBL/GenBank/DDBJ whole genome shotgun (WGS) entry which is preliminary data.</text>
</comment>
<dbReference type="EMBL" id="QOWE01000032">
    <property type="protein sequence ID" value="RCR66056.1"/>
    <property type="molecule type" value="Genomic_DNA"/>
</dbReference>
<dbReference type="Gene3D" id="2.40.160.40">
    <property type="entry name" value="monomeric porin ompg"/>
    <property type="match status" value="1"/>
</dbReference>
<name>A0A368JG50_9BACT</name>
<dbReference type="Pfam" id="PF10677">
    <property type="entry name" value="DUF2490"/>
    <property type="match status" value="1"/>
</dbReference>
<reference evidence="2 3" key="1">
    <citation type="submission" date="2018-07" db="EMBL/GenBank/DDBJ databases">
        <title>Genome analysis of Larkinella rosea.</title>
        <authorList>
            <person name="Zhou Z."/>
            <person name="Wang G."/>
        </authorList>
    </citation>
    <scope>NUCLEOTIDE SEQUENCE [LARGE SCALE GENOMIC DNA]</scope>
    <source>
        <strain evidence="3">zzj9</strain>
    </source>
</reference>
<dbReference type="OrthoDB" id="948488at2"/>
<dbReference type="InterPro" id="IPR019619">
    <property type="entry name" value="DUF2490"/>
</dbReference>
<accession>A0A368JG50</accession>
<protein>
    <submittedName>
        <fullName evidence="2">DUF2490 domain-containing protein</fullName>
    </submittedName>
</protein>
<dbReference type="SUPFAM" id="SSF56935">
    <property type="entry name" value="Porins"/>
    <property type="match status" value="1"/>
</dbReference>
<sequence>MIVWLIMLPVLGWSQTTGLGLWSGVSVEKKFSKKFALQISTQLRFSENVSVTRAFLGEAGLSYKLNKSWEISGFYRYTGRRKWNKETDAYYYRPYHRFYGQITYDHKIWRNLKLDYRLRYQNQFKDDVDGLLAAGSYLRNKVELSYKSSSRLTPFISADLFYLVGVEFDQIRYKAGVSADLTKSQSLDVTVFKDAALSGSEESSGAVIGVTYKVKLGYKKKKVAKGSNS</sequence>
<keyword evidence="1" id="KW-0732">Signal</keyword>
<dbReference type="AlphaFoldDB" id="A0A368JG50"/>
<dbReference type="Proteomes" id="UP000253383">
    <property type="component" value="Unassembled WGS sequence"/>
</dbReference>
<evidence type="ECO:0000313" key="2">
    <source>
        <dbReference type="EMBL" id="RCR66056.1"/>
    </source>
</evidence>
<evidence type="ECO:0000313" key="3">
    <source>
        <dbReference type="Proteomes" id="UP000253383"/>
    </source>
</evidence>
<keyword evidence="3" id="KW-1185">Reference proteome</keyword>
<dbReference type="InterPro" id="IPR053713">
    <property type="entry name" value="Bact_OM_Channel_sf"/>
</dbReference>
<evidence type="ECO:0000256" key="1">
    <source>
        <dbReference type="ARBA" id="ARBA00022729"/>
    </source>
</evidence>